<name>A0A090R8H3_9GAMM</name>
<sequence>MHRMMNERIEALREYASHEENILHRNDRRFIMVDGREYEVGKNNYLYFDIPRPFHNEEMFRHIFGFFNEDWELSLYERGMVAVNRIYGNYDYGNGCLMEYNPSRPFTAADGTQTPFSLEISTCQVDEGRSHQQLRYLGKGTQLTHETFGYAQSADFVPESVALHGDKVYVGNTNSGFSRIDRYDMRTQKALPPITGFTLNGQEETYRVVSDVTEHNGRLFVASLSSNRVDVYDLNNNDEIIMSLGTGVYWGDKFVDALTHPYSVAANDEYVFVADITGKISIYQQSDVTQANHKRAVKHAFFDLPDSNSIWRNIKMEVVANELIVSFDNSNTYVFGIDQIEPGQTLIPAKQIINNSQRRNVFEAQNGTVFTGTSQGKVELFNKGDLQFNEHGVATTPAYEFNTYFNATLDKEVTTKASWDLAANTDTLAMLQDNTILLADMESLKVYVNNAPAWDPVPELDLNAFEVERKQLLTNEESWESLTQNHEVRVNRLLSGKQRLDSLEIISYAAQRTFDLDVEARFGKTGPWVKLGSISELEPFTSFKLDQTLEDNVYYPTTNDGQSVTVMGLKDLSYMPSNLIDIRLTSDTDTFVQKITDLKPNWRLRFGTYSPETHGNWGRITGPYAREWMIMMANFAYIMNSPEFEHIWFNYKETWGQGTQEFYGNAGPVDAPNGNFTAEDYTRVYQNFMNRDLIELGVSTIGGGLGGGSVLGIDTWLFYSHYYREGFGILAHEFGHGFGSHDSAYANGGAGFQPLISNMHHMMLLDKTLPYIDDNINAFYTSPRELLHNGIAEHLRVPFPEGHTNWAIEYFKNNPISAK</sequence>
<dbReference type="AlphaFoldDB" id="A0A090R8H3"/>
<evidence type="ECO:0000313" key="1">
    <source>
        <dbReference type="EMBL" id="GAL03907.1"/>
    </source>
</evidence>
<comment type="caution">
    <text evidence="1">The sequence shown here is derived from an EMBL/GenBank/DDBJ whole genome shotgun (WGS) entry which is preliminary data.</text>
</comment>
<dbReference type="EMBL" id="BBMN01000003">
    <property type="protein sequence ID" value="GAL03907.1"/>
    <property type="molecule type" value="Genomic_DNA"/>
</dbReference>
<organism evidence="1 2">
    <name type="scientific">Photobacterium aphoticum</name>
    <dbReference type="NCBI Taxonomy" id="754436"/>
    <lineage>
        <taxon>Bacteria</taxon>
        <taxon>Pseudomonadati</taxon>
        <taxon>Pseudomonadota</taxon>
        <taxon>Gammaproteobacteria</taxon>
        <taxon>Vibrionales</taxon>
        <taxon>Vibrionaceae</taxon>
        <taxon>Photobacterium</taxon>
    </lineage>
</organism>
<reference evidence="1 2" key="1">
    <citation type="journal article" date="2014" name="Genome Announc.">
        <title>Draft Genome Sequences of Two Vibrionaceae Species, Vibrio ponticus C121 and Photobacterium aphoticum C119, Isolated as Coral Reef Microbiota.</title>
        <authorList>
            <person name="Al-saari N."/>
            <person name="Meirelles P.M."/>
            <person name="Mino S."/>
            <person name="Suda W."/>
            <person name="Oshima K."/>
            <person name="Hattori M."/>
            <person name="Ohkuma M."/>
            <person name="Thompson F.L."/>
            <person name="Gomez-Gil B."/>
            <person name="Sawabe T."/>
            <person name="Sawabe T."/>
        </authorList>
    </citation>
    <scope>NUCLEOTIDE SEQUENCE [LARGE SCALE GENOMIC DNA]</scope>
    <source>
        <strain evidence="1 2">JCM 19237</strain>
    </source>
</reference>
<evidence type="ECO:0000313" key="2">
    <source>
        <dbReference type="Proteomes" id="UP000029227"/>
    </source>
</evidence>
<dbReference type="Proteomes" id="UP000029227">
    <property type="component" value="Unassembled WGS sequence"/>
</dbReference>
<dbReference type="eggNOG" id="COG3391">
    <property type="taxonomic scope" value="Bacteria"/>
</dbReference>
<dbReference type="Gene3D" id="2.130.10.10">
    <property type="entry name" value="YVTN repeat-like/Quinoprotein amine dehydrogenase"/>
    <property type="match status" value="1"/>
</dbReference>
<dbReference type="InterPro" id="IPR015943">
    <property type="entry name" value="WD40/YVTN_repeat-like_dom_sf"/>
</dbReference>
<protein>
    <submittedName>
        <fullName evidence="1">Uncharacterized protein</fullName>
    </submittedName>
</protein>
<gene>
    <name evidence="1" type="ORF">JCM19237_2058</name>
</gene>
<dbReference type="SUPFAM" id="SSF63825">
    <property type="entry name" value="YWTD domain"/>
    <property type="match status" value="1"/>
</dbReference>
<proteinExistence type="predicted"/>
<accession>A0A090R8H3</accession>
<dbReference type="SUPFAM" id="SSF55486">
    <property type="entry name" value="Metalloproteases ('zincins'), catalytic domain"/>
    <property type="match status" value="1"/>
</dbReference>